<protein>
    <submittedName>
        <fullName evidence="5">Histidine kinase</fullName>
    </submittedName>
</protein>
<evidence type="ECO:0000259" key="4">
    <source>
        <dbReference type="PROSITE" id="PS51371"/>
    </source>
</evidence>
<dbReference type="InterPro" id="IPR000644">
    <property type="entry name" value="CBS_dom"/>
</dbReference>
<evidence type="ECO:0000256" key="1">
    <source>
        <dbReference type="ARBA" id="ARBA00023122"/>
    </source>
</evidence>
<dbReference type="InterPro" id="IPR018490">
    <property type="entry name" value="cNMP-bd_dom_sf"/>
</dbReference>
<keyword evidence="5" id="KW-0418">Kinase</keyword>
<dbReference type="InterPro" id="IPR051257">
    <property type="entry name" value="Diverse_CBS-Domain"/>
</dbReference>
<dbReference type="PANTHER" id="PTHR43080:SF2">
    <property type="entry name" value="CBS DOMAIN-CONTAINING PROTEIN"/>
    <property type="match status" value="1"/>
</dbReference>
<dbReference type="Pfam" id="PF03445">
    <property type="entry name" value="DUF294"/>
    <property type="match status" value="1"/>
</dbReference>
<feature type="domain" description="Cyclic nucleotide-binding" evidence="3">
    <location>
        <begin position="20"/>
        <end position="137"/>
    </location>
</feature>
<dbReference type="Pfam" id="PF00571">
    <property type="entry name" value="CBS"/>
    <property type="match status" value="2"/>
</dbReference>
<feature type="domain" description="CBS" evidence="4">
    <location>
        <begin position="159"/>
        <end position="216"/>
    </location>
</feature>
<dbReference type="InterPro" id="IPR005105">
    <property type="entry name" value="GlnD_Uridyltrans_N"/>
</dbReference>
<evidence type="ECO:0000313" key="5">
    <source>
        <dbReference type="EMBL" id="APT92671.1"/>
    </source>
</evidence>
<dbReference type="AlphaFoldDB" id="A0A1L7D3T7"/>
<keyword evidence="6" id="KW-1185">Reference proteome</keyword>
<dbReference type="GO" id="GO:0008773">
    <property type="term" value="F:[protein-PII] uridylyltransferase activity"/>
    <property type="evidence" value="ECO:0007669"/>
    <property type="project" value="InterPro"/>
</dbReference>
<dbReference type="Pfam" id="PF10335">
    <property type="entry name" value="DUF294_C"/>
    <property type="match status" value="1"/>
</dbReference>
<keyword evidence="5" id="KW-0808">Transferase</keyword>
<name>A0A1L7D3T7_9CORY</name>
<dbReference type="InterPro" id="IPR018821">
    <property type="entry name" value="DUF294_put_nucleoTrafse_sb-bd"/>
</dbReference>
<sequence>MSSPSVELDEVRGFLAKHEPFNHLPPEVLDELPAQMTMRYVRRGTPVVEFGKENHSLHIIRSGAVDIVSEDGTLVDRRDTGLNFGYSTLVEDDPVSHYTMETVEDSLILDFPRAAFTQLANNNPDVARFFSAQTRQTSAAARALEEDTTEPLRTKLGDVSLNTPVTAAPTVTIREAALIMEESGVSSLVLVEDTKPVGIITDRDFRRHVVARAVDPATPVAEIMTTNLLTVTPETMFMEALLLLAEKRIHHLPVTKDGNLVGIITQTDITNLLHDDPVYLAAGLNRATDLDGVFTKAGEMAVRYIDRGSSPDEVCGIMTMVADALARRLCEMAEAKLGAPPVPYAFVAVGSQGRREMGLASDQDNALVLDNSFDETQHGSYFAELGEFVCQGLAKAGQVLCPGNMMASNPEWRMTTQQWEETFHNWITAPEPEALLHAQVFFDFRVLYGSAELGESVHTSAVSMAKGARRLHAHLASLAARREPPLTFFRGLVVDRDGEYRNTLDVKKGGTAGIVQMARLFSLVEGSQSVETNARLQDAAGGAVSQGGAKELADAFAYLRQLTFQHQAAQVHAGQTPDYHIDPSTLSRLDRERLRDSFRTIKGMQNALATKYPVRNI</sequence>
<dbReference type="SUPFAM" id="SSF51206">
    <property type="entry name" value="cAMP-binding domain-like"/>
    <property type="match status" value="1"/>
</dbReference>
<dbReference type="SUPFAM" id="SSF81301">
    <property type="entry name" value="Nucleotidyltransferase"/>
    <property type="match status" value="1"/>
</dbReference>
<dbReference type="Gene3D" id="3.30.460.10">
    <property type="entry name" value="Beta Polymerase, domain 2"/>
    <property type="match status" value="1"/>
</dbReference>
<dbReference type="CDD" id="cd05401">
    <property type="entry name" value="NT_GlnE_GlnD_like"/>
    <property type="match status" value="1"/>
</dbReference>
<dbReference type="RefSeq" id="WP_075734379.1">
    <property type="nucleotide sequence ID" value="NZ_CP009249.1"/>
</dbReference>
<dbReference type="GO" id="GO:0016301">
    <property type="term" value="F:kinase activity"/>
    <property type="evidence" value="ECO:0007669"/>
    <property type="project" value="UniProtKB-KW"/>
</dbReference>
<dbReference type="SMART" id="SM00116">
    <property type="entry name" value="CBS"/>
    <property type="match status" value="2"/>
</dbReference>
<dbReference type="Gene3D" id="3.10.580.10">
    <property type="entry name" value="CBS-domain"/>
    <property type="match status" value="1"/>
</dbReference>
<dbReference type="Pfam" id="PF00027">
    <property type="entry name" value="cNMP_binding"/>
    <property type="match status" value="1"/>
</dbReference>
<accession>A0A1L7D3T7</accession>
<dbReference type="PROSITE" id="PS50042">
    <property type="entry name" value="CNMP_BINDING_3"/>
    <property type="match status" value="1"/>
</dbReference>
<dbReference type="PROSITE" id="PS51371">
    <property type="entry name" value="CBS"/>
    <property type="match status" value="2"/>
</dbReference>
<dbReference type="PANTHER" id="PTHR43080">
    <property type="entry name" value="CBS DOMAIN-CONTAINING PROTEIN CBSX3, MITOCHONDRIAL"/>
    <property type="match status" value="1"/>
</dbReference>
<dbReference type="CDD" id="cd00038">
    <property type="entry name" value="CAP_ED"/>
    <property type="match status" value="1"/>
</dbReference>
<dbReference type="CDD" id="cd04587">
    <property type="entry name" value="CBS_pair_CAP-ED_NT_Pol-beta-like_DUF294_assoc"/>
    <property type="match status" value="1"/>
</dbReference>
<reference evidence="5 6" key="1">
    <citation type="submission" date="2014-08" db="EMBL/GenBank/DDBJ databases">
        <title>Complete genome sequence of Corynebacterium phocae M408/89/1(T)(=DSM 44612(T)), isolated from the common seal (Phoca vitulina).</title>
        <authorList>
            <person name="Ruckert C."/>
            <person name="Albersmeier A."/>
            <person name="Winkler A."/>
            <person name="Kalinowski J."/>
        </authorList>
    </citation>
    <scope>NUCLEOTIDE SEQUENCE [LARGE SCALE GENOMIC DNA]</scope>
    <source>
        <strain evidence="5 6">M408/89/1</strain>
    </source>
</reference>
<dbReference type="SUPFAM" id="SSF54631">
    <property type="entry name" value="CBS-domain pair"/>
    <property type="match status" value="1"/>
</dbReference>
<dbReference type="SMART" id="SM00100">
    <property type="entry name" value="cNMP"/>
    <property type="match status" value="1"/>
</dbReference>
<dbReference type="STRING" id="161895.CPHO_06940"/>
<dbReference type="OrthoDB" id="9789996at2"/>
<dbReference type="EMBL" id="CP009249">
    <property type="protein sequence ID" value="APT92671.1"/>
    <property type="molecule type" value="Genomic_DNA"/>
</dbReference>
<proteinExistence type="predicted"/>
<dbReference type="InterPro" id="IPR046342">
    <property type="entry name" value="CBS_dom_sf"/>
</dbReference>
<dbReference type="Gene3D" id="2.60.120.10">
    <property type="entry name" value="Jelly Rolls"/>
    <property type="match status" value="1"/>
</dbReference>
<evidence type="ECO:0000313" key="6">
    <source>
        <dbReference type="Proteomes" id="UP000185491"/>
    </source>
</evidence>
<dbReference type="InterPro" id="IPR000595">
    <property type="entry name" value="cNMP-bd_dom"/>
</dbReference>
<dbReference type="InterPro" id="IPR043519">
    <property type="entry name" value="NT_sf"/>
</dbReference>
<keyword evidence="1 2" id="KW-0129">CBS domain</keyword>
<dbReference type="KEGG" id="cpho:CPHO_06940"/>
<feature type="domain" description="CBS" evidence="4">
    <location>
        <begin position="224"/>
        <end position="280"/>
    </location>
</feature>
<evidence type="ECO:0000259" key="3">
    <source>
        <dbReference type="PROSITE" id="PS50042"/>
    </source>
</evidence>
<gene>
    <name evidence="5" type="ORF">CPHO_06940</name>
</gene>
<dbReference type="InterPro" id="IPR014710">
    <property type="entry name" value="RmlC-like_jellyroll"/>
</dbReference>
<evidence type="ECO:0000256" key="2">
    <source>
        <dbReference type="PROSITE-ProRule" id="PRU00703"/>
    </source>
</evidence>
<dbReference type="Proteomes" id="UP000185491">
    <property type="component" value="Chromosome"/>
</dbReference>
<organism evidence="5 6">
    <name type="scientific">Corynebacterium phocae</name>
    <dbReference type="NCBI Taxonomy" id="161895"/>
    <lineage>
        <taxon>Bacteria</taxon>
        <taxon>Bacillati</taxon>
        <taxon>Actinomycetota</taxon>
        <taxon>Actinomycetes</taxon>
        <taxon>Mycobacteriales</taxon>
        <taxon>Corynebacteriaceae</taxon>
        <taxon>Corynebacterium</taxon>
    </lineage>
</organism>